<dbReference type="PROSITE" id="PS50102">
    <property type="entry name" value="RRM"/>
    <property type="match status" value="1"/>
</dbReference>
<dbReference type="InterPro" id="IPR012677">
    <property type="entry name" value="Nucleotide-bd_a/b_plait_sf"/>
</dbReference>
<dbReference type="Pfam" id="PF00076">
    <property type="entry name" value="RRM_1"/>
    <property type="match status" value="1"/>
</dbReference>
<evidence type="ECO:0000256" key="1">
    <source>
        <dbReference type="PROSITE-ProRule" id="PRU00176"/>
    </source>
</evidence>
<dbReference type="SUPFAM" id="SSF54928">
    <property type="entry name" value="RNA-binding domain, RBD"/>
    <property type="match status" value="1"/>
</dbReference>
<proteinExistence type="predicted"/>
<keyword evidence="5" id="KW-1185">Reference proteome</keyword>
<keyword evidence="1" id="KW-0694">RNA-binding</keyword>
<dbReference type="GO" id="GO:0003723">
    <property type="term" value="F:RNA binding"/>
    <property type="evidence" value="ECO:0007669"/>
    <property type="project" value="UniProtKB-UniRule"/>
</dbReference>
<accession>A0A1Y1XWC9</accession>
<dbReference type="Gene3D" id="3.30.70.330">
    <property type="match status" value="1"/>
</dbReference>
<feature type="domain" description="RRM" evidence="3">
    <location>
        <begin position="92"/>
        <end position="171"/>
    </location>
</feature>
<sequence length="306" mass="34234">MAQSTLGHTQVTATGCPPRNDNSALTETMAKLTISTQLPKTSPTVSVFTDDNHFGEQLDFPDSDPGLASPKSLVSASSNSTSHSIKRASPQGCIFVASLAASKTDEELHESVTKHFSKYGKLLNVKVLKDWKQRPYSFVQFENVHDAKRALTEAHHTILDGRHIRVEQARVNRTLFIAKISRSLNEENYQTGRSKGCGFVKFCYRDDAIRAYSELRVNSKWVVEWAPNLERGSGQVDRTSVFIGQLNQKLVTQSLLEDKFGKYGKIELLNLVNRNANMPGIVPCFAWLQMCALRNNFVHNIQHLPS</sequence>
<organism evidence="4 5">
    <name type="scientific">Basidiobolus meristosporus CBS 931.73</name>
    <dbReference type="NCBI Taxonomy" id="1314790"/>
    <lineage>
        <taxon>Eukaryota</taxon>
        <taxon>Fungi</taxon>
        <taxon>Fungi incertae sedis</taxon>
        <taxon>Zoopagomycota</taxon>
        <taxon>Entomophthoromycotina</taxon>
        <taxon>Basidiobolomycetes</taxon>
        <taxon>Basidiobolales</taxon>
        <taxon>Basidiobolaceae</taxon>
        <taxon>Basidiobolus</taxon>
    </lineage>
</organism>
<dbReference type="Proteomes" id="UP000193498">
    <property type="component" value="Unassembled WGS sequence"/>
</dbReference>
<dbReference type="AlphaFoldDB" id="A0A1Y1XWC9"/>
<dbReference type="STRING" id="1314790.A0A1Y1XWC9"/>
<evidence type="ECO:0000256" key="2">
    <source>
        <dbReference type="SAM" id="MobiDB-lite"/>
    </source>
</evidence>
<dbReference type="InterPro" id="IPR034352">
    <property type="entry name" value="Rim4_RRM1"/>
</dbReference>
<gene>
    <name evidence="4" type="ORF">K493DRAFT_305307</name>
</gene>
<evidence type="ECO:0000259" key="3">
    <source>
        <dbReference type="PROSITE" id="PS50102"/>
    </source>
</evidence>
<dbReference type="InterPro" id="IPR035979">
    <property type="entry name" value="RBD_domain_sf"/>
</dbReference>
<evidence type="ECO:0000313" key="4">
    <source>
        <dbReference type="EMBL" id="ORX89985.1"/>
    </source>
</evidence>
<dbReference type="SMART" id="SM00360">
    <property type="entry name" value="RRM"/>
    <property type="match status" value="2"/>
</dbReference>
<protein>
    <recommendedName>
        <fullName evidence="3">RRM domain-containing protein</fullName>
    </recommendedName>
</protein>
<feature type="compositionally biased region" description="Polar residues" evidence="2">
    <location>
        <begin position="1"/>
        <end position="13"/>
    </location>
</feature>
<dbReference type="EMBL" id="MCFE01000407">
    <property type="protein sequence ID" value="ORX89985.1"/>
    <property type="molecule type" value="Genomic_DNA"/>
</dbReference>
<dbReference type="InParanoid" id="A0A1Y1XWC9"/>
<reference evidence="4 5" key="1">
    <citation type="submission" date="2016-07" db="EMBL/GenBank/DDBJ databases">
        <title>Pervasive Adenine N6-methylation of Active Genes in Fungi.</title>
        <authorList>
            <consortium name="DOE Joint Genome Institute"/>
            <person name="Mondo S.J."/>
            <person name="Dannebaum R.O."/>
            <person name="Kuo R.C."/>
            <person name="Labutti K."/>
            <person name="Haridas S."/>
            <person name="Kuo A."/>
            <person name="Salamov A."/>
            <person name="Ahrendt S.R."/>
            <person name="Lipzen A."/>
            <person name="Sullivan W."/>
            <person name="Andreopoulos W.B."/>
            <person name="Clum A."/>
            <person name="Lindquist E."/>
            <person name="Daum C."/>
            <person name="Ramamoorthy G.K."/>
            <person name="Gryganskyi A."/>
            <person name="Culley D."/>
            <person name="Magnuson J.K."/>
            <person name="James T.Y."/>
            <person name="O'Malley M.A."/>
            <person name="Stajich J.E."/>
            <person name="Spatafora J.W."/>
            <person name="Visel A."/>
            <person name="Grigoriev I.V."/>
        </authorList>
    </citation>
    <scope>NUCLEOTIDE SEQUENCE [LARGE SCALE GENOMIC DNA]</scope>
    <source>
        <strain evidence="4 5">CBS 931.73</strain>
    </source>
</reference>
<dbReference type="InterPro" id="IPR050441">
    <property type="entry name" value="RBM"/>
</dbReference>
<dbReference type="InterPro" id="IPR000504">
    <property type="entry name" value="RRM_dom"/>
</dbReference>
<feature type="region of interest" description="Disordered" evidence="2">
    <location>
        <begin position="1"/>
        <end position="21"/>
    </location>
</feature>
<dbReference type="OrthoDB" id="410044at2759"/>
<dbReference type="CDD" id="cd12453">
    <property type="entry name" value="RRM1_RIM4_like"/>
    <property type="match status" value="1"/>
</dbReference>
<evidence type="ECO:0000313" key="5">
    <source>
        <dbReference type="Proteomes" id="UP000193498"/>
    </source>
</evidence>
<comment type="caution">
    <text evidence="4">The sequence shown here is derived from an EMBL/GenBank/DDBJ whole genome shotgun (WGS) entry which is preliminary data.</text>
</comment>
<feature type="region of interest" description="Disordered" evidence="2">
    <location>
        <begin position="58"/>
        <end position="78"/>
    </location>
</feature>
<name>A0A1Y1XWC9_9FUNG</name>
<dbReference type="PANTHER" id="PTHR48034">
    <property type="entry name" value="TRANSFORMER-2 SEX-DETERMINING PROTEIN-RELATED"/>
    <property type="match status" value="1"/>
</dbReference>